<dbReference type="GO" id="GO:0160150">
    <property type="term" value="F:tRNA pseudouridine(13) synthase activity"/>
    <property type="evidence" value="ECO:0007669"/>
    <property type="project" value="UniProtKB-EC"/>
</dbReference>
<name>H8Z3D2_9GAMM</name>
<evidence type="ECO:0000313" key="7">
    <source>
        <dbReference type="Proteomes" id="UP000002964"/>
    </source>
</evidence>
<feature type="domain" description="TRUD" evidence="5">
    <location>
        <begin position="171"/>
        <end position="321"/>
    </location>
</feature>
<dbReference type="PANTHER" id="PTHR47811:SF1">
    <property type="entry name" value="TRNA PSEUDOURIDINE SYNTHASE D"/>
    <property type="match status" value="1"/>
</dbReference>
<dbReference type="HOGENOM" id="CLU_005281_4_0_6"/>
<dbReference type="EMBL" id="JH603169">
    <property type="protein sequence ID" value="EIC21840.1"/>
    <property type="molecule type" value="Genomic_DNA"/>
</dbReference>
<dbReference type="STRING" id="631362.Thi970DRAFT_02073"/>
<dbReference type="InterPro" id="IPR042214">
    <property type="entry name" value="TruD_catalytic"/>
</dbReference>
<dbReference type="NCBIfam" id="NF002153">
    <property type="entry name" value="PRK00984.1-2"/>
    <property type="match status" value="1"/>
</dbReference>
<dbReference type="Gene3D" id="3.30.2350.20">
    <property type="entry name" value="TruD, catalytic domain"/>
    <property type="match status" value="1"/>
</dbReference>
<dbReference type="InterPro" id="IPR020103">
    <property type="entry name" value="PsdUridine_synth_cat_dom_sf"/>
</dbReference>
<keyword evidence="7" id="KW-1185">Reference proteome</keyword>
<dbReference type="GO" id="GO:0031119">
    <property type="term" value="P:tRNA pseudouridine synthesis"/>
    <property type="evidence" value="ECO:0007669"/>
    <property type="project" value="UniProtKB-UniRule"/>
</dbReference>
<dbReference type="AlphaFoldDB" id="H8Z3D2"/>
<reference evidence="7" key="1">
    <citation type="submission" date="2011-06" db="EMBL/GenBank/DDBJ databases">
        <authorList>
            <consortium name="US DOE Joint Genome Institute (JGI-PGF)"/>
            <person name="Lucas S."/>
            <person name="Han J."/>
            <person name="Lapidus A."/>
            <person name="Cheng J.-F."/>
            <person name="Goodwin L."/>
            <person name="Pitluck S."/>
            <person name="Peters L."/>
            <person name="Land M.L."/>
            <person name="Hauser L."/>
            <person name="Vogl K."/>
            <person name="Liu Z."/>
            <person name="Overmann J."/>
            <person name="Frigaard N.-U."/>
            <person name="Bryant D.A."/>
            <person name="Woyke T.J."/>
        </authorList>
    </citation>
    <scope>NUCLEOTIDE SEQUENCE [LARGE SCALE GENOMIC DNA]</scope>
    <source>
        <strain evidence="7">970</strain>
    </source>
</reference>
<evidence type="ECO:0000256" key="1">
    <source>
        <dbReference type="ARBA" id="ARBA00007953"/>
    </source>
</evidence>
<keyword evidence="2 4" id="KW-0819">tRNA processing</keyword>
<dbReference type="CDD" id="cd02575">
    <property type="entry name" value="PseudoU_synth_EcTruD"/>
    <property type="match status" value="1"/>
</dbReference>
<dbReference type="SUPFAM" id="SSF55120">
    <property type="entry name" value="Pseudouridine synthase"/>
    <property type="match status" value="1"/>
</dbReference>
<reference evidence="6 7" key="2">
    <citation type="submission" date="2011-11" db="EMBL/GenBank/DDBJ databases">
        <authorList>
            <consortium name="US DOE Joint Genome Institute"/>
            <person name="Lucas S."/>
            <person name="Han J."/>
            <person name="Lapidus A."/>
            <person name="Cheng J.-F."/>
            <person name="Goodwin L."/>
            <person name="Pitluck S."/>
            <person name="Peters L."/>
            <person name="Ovchinnikova G."/>
            <person name="Zhang X."/>
            <person name="Detter J.C."/>
            <person name="Han C."/>
            <person name="Tapia R."/>
            <person name="Land M."/>
            <person name="Hauser L."/>
            <person name="Kyrpides N."/>
            <person name="Ivanova N."/>
            <person name="Pagani I."/>
            <person name="Vogl K."/>
            <person name="Liu Z."/>
            <person name="Overmann J."/>
            <person name="Frigaard N.-U."/>
            <person name="Bryant D."/>
            <person name="Woyke T."/>
        </authorList>
    </citation>
    <scope>NUCLEOTIDE SEQUENCE [LARGE SCALE GENOMIC DNA]</scope>
    <source>
        <strain evidence="6 7">970</strain>
    </source>
</reference>
<evidence type="ECO:0000256" key="2">
    <source>
        <dbReference type="ARBA" id="ARBA00022694"/>
    </source>
</evidence>
<dbReference type="PROSITE" id="PS50984">
    <property type="entry name" value="TRUD"/>
    <property type="match status" value="1"/>
</dbReference>
<evidence type="ECO:0000259" key="5">
    <source>
        <dbReference type="PROSITE" id="PS50984"/>
    </source>
</evidence>
<evidence type="ECO:0000256" key="4">
    <source>
        <dbReference type="HAMAP-Rule" id="MF_01082"/>
    </source>
</evidence>
<dbReference type="InterPro" id="IPR043165">
    <property type="entry name" value="TruD_insert_sf"/>
</dbReference>
<feature type="active site" description="Nucleophile" evidence="4">
    <location>
        <position position="95"/>
    </location>
</feature>
<dbReference type="HAMAP" id="MF_01082">
    <property type="entry name" value="TruD"/>
    <property type="match status" value="1"/>
</dbReference>
<accession>H8Z3D2</accession>
<organism evidence="6 7">
    <name type="scientific">Thiorhodovibrio frisius</name>
    <dbReference type="NCBI Taxonomy" id="631362"/>
    <lineage>
        <taxon>Bacteria</taxon>
        <taxon>Pseudomonadati</taxon>
        <taxon>Pseudomonadota</taxon>
        <taxon>Gammaproteobacteria</taxon>
        <taxon>Chromatiales</taxon>
        <taxon>Chromatiaceae</taxon>
        <taxon>Thiorhodovibrio</taxon>
    </lineage>
</organism>
<dbReference type="RefSeq" id="WP_009148424.1">
    <property type="nucleotide sequence ID" value="NZ_CP121471.1"/>
</dbReference>
<dbReference type="Proteomes" id="UP000002964">
    <property type="component" value="Unassembled WGS sequence"/>
</dbReference>
<evidence type="ECO:0000256" key="3">
    <source>
        <dbReference type="ARBA" id="ARBA00023235"/>
    </source>
</evidence>
<dbReference type="GO" id="GO:0003723">
    <property type="term" value="F:RNA binding"/>
    <property type="evidence" value="ECO:0007669"/>
    <property type="project" value="InterPro"/>
</dbReference>
<comment type="catalytic activity">
    <reaction evidence="4">
        <text>uridine(13) in tRNA = pseudouridine(13) in tRNA</text>
        <dbReference type="Rhea" id="RHEA:42540"/>
        <dbReference type="Rhea" id="RHEA-COMP:10105"/>
        <dbReference type="Rhea" id="RHEA-COMP:10106"/>
        <dbReference type="ChEBI" id="CHEBI:65314"/>
        <dbReference type="ChEBI" id="CHEBI:65315"/>
        <dbReference type="EC" id="5.4.99.27"/>
    </reaction>
</comment>
<evidence type="ECO:0000313" key="6">
    <source>
        <dbReference type="EMBL" id="EIC21840.1"/>
    </source>
</evidence>
<comment type="similarity">
    <text evidence="1 4">Belongs to the pseudouridine synthase TruD family.</text>
</comment>
<protein>
    <recommendedName>
        <fullName evidence="4">tRNA pseudouridine synthase D</fullName>
        <ecNumber evidence="4">5.4.99.27</ecNumber>
    </recommendedName>
    <alternativeName>
        <fullName evidence="4">tRNA pseudouridine(13) synthase</fullName>
    </alternativeName>
    <alternativeName>
        <fullName evidence="4">tRNA pseudouridylate synthase D</fullName>
    </alternativeName>
    <alternativeName>
        <fullName evidence="4">tRNA-uridine isomerase D</fullName>
    </alternativeName>
</protein>
<dbReference type="EC" id="5.4.99.27" evidence="4"/>
<dbReference type="InterPro" id="IPR050170">
    <property type="entry name" value="TruD_pseudoU_synthase"/>
</dbReference>
<dbReference type="eggNOG" id="COG0585">
    <property type="taxonomic scope" value="Bacteria"/>
</dbReference>
<dbReference type="PANTHER" id="PTHR47811">
    <property type="entry name" value="TRNA PSEUDOURIDINE SYNTHASE D"/>
    <property type="match status" value="1"/>
</dbReference>
<dbReference type="GO" id="GO:0005829">
    <property type="term" value="C:cytosol"/>
    <property type="evidence" value="ECO:0007669"/>
    <property type="project" value="TreeGrafter"/>
</dbReference>
<keyword evidence="3 4" id="KW-0413">Isomerase</keyword>
<sequence>MRGMESPAISAELTRLIGFEHLPRAHGPALIHGRLRAEPEDFAVAETLSFEPDDQGSHWLLQVRKTGANTEWVARRLAALSGVAVRDIGYAGLKDRQAVATQWFSLPLGEGPAPDWSPLVAEGVEVLDCRRHGRKLRRGAVAWNSFELRLRELSGNLDALPARLSAMASQGVPNYFGPQRFGRDGGNLARAHGLLTGHSGGGRRLSRHQRGLLLSAARSALFNQVLARRVELGSWNRALPGERLQLAGSHSHFLAEVIDDSIAGRVASGDLSPTGPLCGTGESLVGGELAALETEALVPWAGWIEGLGRAGLRAERRALILRPQDLCWEMEEGACLLLRFRLPAGAYATSVVRELGDWLEPASGRIDAASAP</sequence>
<gene>
    <name evidence="4" type="primary">truD</name>
    <name evidence="6" type="ORF">Thi970DRAFT_02073</name>
</gene>
<dbReference type="InterPro" id="IPR001656">
    <property type="entry name" value="PsdUridine_synth_TruD"/>
</dbReference>
<proteinExistence type="inferred from homology"/>
<dbReference type="InterPro" id="IPR011760">
    <property type="entry name" value="PsdUridine_synth_TruD_insert"/>
</dbReference>
<comment type="function">
    <text evidence="4">Responsible for synthesis of pseudouridine from uracil-13 in transfer RNAs.</text>
</comment>
<dbReference type="Pfam" id="PF01142">
    <property type="entry name" value="TruD"/>
    <property type="match status" value="2"/>
</dbReference>
<dbReference type="Gene3D" id="3.30.2340.10">
    <property type="entry name" value="TruD, insertion domain"/>
    <property type="match status" value="1"/>
</dbReference>